<reference evidence="3" key="1">
    <citation type="submission" date="2018-09" db="EMBL/GenBank/DDBJ databases">
        <authorList>
            <person name="Kim I."/>
        </authorList>
    </citation>
    <scope>NUCLEOTIDE SEQUENCE [LARGE SCALE GENOMIC DNA]</scope>
    <source>
        <strain evidence="3">DD4a</strain>
    </source>
</reference>
<keyword evidence="2" id="KW-0378">Hydrolase</keyword>
<gene>
    <name evidence="2" type="ORF">D1781_10300</name>
</gene>
<dbReference type="EMBL" id="QXTG01000002">
    <property type="protein sequence ID" value="RIX28872.1"/>
    <property type="molecule type" value="Genomic_DNA"/>
</dbReference>
<dbReference type="PANTHER" id="PTHR24094">
    <property type="entry name" value="SECRETED PROTEIN"/>
    <property type="match status" value="1"/>
</dbReference>
<evidence type="ECO:0000313" key="2">
    <source>
        <dbReference type="EMBL" id="RIX28872.1"/>
    </source>
</evidence>
<keyword evidence="3" id="KW-1185">Reference proteome</keyword>
<evidence type="ECO:0000259" key="1">
    <source>
        <dbReference type="Pfam" id="PF07510"/>
    </source>
</evidence>
<evidence type="ECO:0000313" key="3">
    <source>
        <dbReference type="Proteomes" id="UP000265742"/>
    </source>
</evidence>
<accession>A0A3A1TXF4</accession>
<protein>
    <submittedName>
        <fullName evidence="2">HNH endonuclease</fullName>
    </submittedName>
</protein>
<name>A0A3A1TXF4_9MICO</name>
<keyword evidence="2" id="KW-0540">Nuclease</keyword>
<keyword evidence="2" id="KW-0255">Endonuclease</keyword>
<dbReference type="AlphaFoldDB" id="A0A3A1TXF4"/>
<sequence length="308" mass="32043">MRGAGRRVRRGGITVLALGGAGLFLGGAAFGAPAVVDASAIARDAAAAVSAPAARGSASPAVEPSKAVAPLAVAALDELPVKGRAPMTGYRRTAEFGKAWLDVDRNGCDTRDDVLRRDLEHPAPAGCRVRRGVLHDPYTGKVIRFVRGQGTSEAVQIDHVVPLADAWRTGAQRLTRAQRVALANDPVNLFAVDGPTNTRKSDGDAATWLPPRKAFRCTYVAHQVAVKRAYGLWVTRAERAAIARVLDRCPGQRLPAGAAGTSPGTTPAAAVHPGALCSPRGATGRTAAGTAMLCRSTAADARTRWRAA</sequence>
<dbReference type="Proteomes" id="UP000265742">
    <property type="component" value="Unassembled WGS sequence"/>
</dbReference>
<dbReference type="Pfam" id="PF07510">
    <property type="entry name" value="GmrSD_C"/>
    <property type="match status" value="1"/>
</dbReference>
<proteinExistence type="predicted"/>
<comment type="caution">
    <text evidence="2">The sequence shown here is derived from an EMBL/GenBank/DDBJ whole genome shotgun (WGS) entry which is preliminary data.</text>
</comment>
<organism evidence="2 3">
    <name type="scientific">Amnibacterium setariae</name>
    <dbReference type="NCBI Taxonomy" id="2306585"/>
    <lineage>
        <taxon>Bacteria</taxon>
        <taxon>Bacillati</taxon>
        <taxon>Actinomycetota</taxon>
        <taxon>Actinomycetes</taxon>
        <taxon>Micrococcales</taxon>
        <taxon>Microbacteriaceae</taxon>
        <taxon>Amnibacterium</taxon>
    </lineage>
</organism>
<dbReference type="GO" id="GO:0004519">
    <property type="term" value="F:endonuclease activity"/>
    <property type="evidence" value="ECO:0007669"/>
    <property type="project" value="UniProtKB-KW"/>
</dbReference>
<dbReference type="OrthoDB" id="5196645at2"/>
<feature type="domain" description="GmrSD restriction endonucleases C-terminal" evidence="1">
    <location>
        <begin position="151"/>
        <end position="245"/>
    </location>
</feature>
<dbReference type="PANTHER" id="PTHR24094:SF15">
    <property type="entry name" value="AMP-DEPENDENT SYNTHETASE_LIGASE DOMAIN-CONTAINING PROTEIN-RELATED"/>
    <property type="match status" value="1"/>
</dbReference>
<dbReference type="InterPro" id="IPR011089">
    <property type="entry name" value="GmrSD_C"/>
</dbReference>